<feature type="domain" description="CBS" evidence="2">
    <location>
        <begin position="43"/>
        <end position="102"/>
    </location>
</feature>
<accession>A0A8I1W872</accession>
<dbReference type="InterPro" id="IPR000644">
    <property type="entry name" value="CBS_dom"/>
</dbReference>
<dbReference type="EMBL" id="JAFNAA010000015">
    <property type="protein sequence ID" value="MBO1109173.1"/>
    <property type="molecule type" value="Genomic_DNA"/>
</dbReference>
<dbReference type="AlphaFoldDB" id="A0A8I1W872"/>
<dbReference type="Gene3D" id="3.10.580.10">
    <property type="entry name" value="CBS-domain"/>
    <property type="match status" value="1"/>
</dbReference>
<evidence type="ECO:0000259" key="2">
    <source>
        <dbReference type="PROSITE" id="PS51371"/>
    </source>
</evidence>
<dbReference type="Proteomes" id="UP000664658">
    <property type="component" value="Unassembled WGS sequence"/>
</dbReference>
<dbReference type="PANTHER" id="PTHR43080">
    <property type="entry name" value="CBS DOMAIN-CONTAINING PROTEIN CBSX3, MITOCHONDRIAL"/>
    <property type="match status" value="1"/>
</dbReference>
<name>A0A8I1W872_PLESH</name>
<keyword evidence="1" id="KW-0129">CBS domain</keyword>
<protein>
    <submittedName>
        <fullName evidence="3">CBS domain-containing protein</fullName>
    </submittedName>
</protein>
<dbReference type="SMART" id="SM00116">
    <property type="entry name" value="CBS"/>
    <property type="match status" value="2"/>
</dbReference>
<evidence type="ECO:0000256" key="1">
    <source>
        <dbReference type="ARBA" id="ARBA00023122"/>
    </source>
</evidence>
<dbReference type="PROSITE" id="PS51371">
    <property type="entry name" value="CBS"/>
    <property type="match status" value="2"/>
</dbReference>
<dbReference type="PANTHER" id="PTHR43080:SF2">
    <property type="entry name" value="CBS DOMAIN-CONTAINING PROTEIN"/>
    <property type="match status" value="1"/>
</dbReference>
<dbReference type="InterPro" id="IPR044729">
    <property type="entry name" value="CBS_bac"/>
</dbReference>
<reference evidence="3" key="1">
    <citation type="submission" date="2021-03" db="EMBL/GenBank/DDBJ databases">
        <title>Plesiomonas shigelloides zfcc0051, isolated from zebrafish feces.</title>
        <authorList>
            <person name="Vanderhoek Z."/>
            <person name="Gaulke C."/>
        </authorList>
    </citation>
    <scope>NUCLEOTIDE SEQUENCE</scope>
    <source>
        <strain evidence="3">Zfcc0051</strain>
    </source>
</reference>
<sequence>MTLLSAEPCLSLEENTEHYSLLPCFLSLEEGIAMESIKVADYMHRKIVTLSPKMTLTGALKVLLDNQLTGAPVVDAHGMLAGFISEQDMIKRLLSASYHNSEFSYVSDLMRTEVLTVAPDDSVVEIAQMMAQQKPKIYPVCLDGRVVGIIDRHDIMRAIYNHLSKNHNVI</sequence>
<organism evidence="3 4">
    <name type="scientific">Plesiomonas shigelloides</name>
    <name type="common">Aeromonas shigelloides</name>
    <dbReference type="NCBI Taxonomy" id="703"/>
    <lineage>
        <taxon>Bacteria</taxon>
        <taxon>Pseudomonadati</taxon>
        <taxon>Pseudomonadota</taxon>
        <taxon>Gammaproteobacteria</taxon>
        <taxon>Enterobacterales</taxon>
        <taxon>Enterobacteriaceae</taxon>
        <taxon>Plesiomonas</taxon>
    </lineage>
</organism>
<dbReference type="RefSeq" id="WP_197665258.1">
    <property type="nucleotide sequence ID" value="NZ_CP050969.1"/>
</dbReference>
<evidence type="ECO:0000313" key="4">
    <source>
        <dbReference type="Proteomes" id="UP000664658"/>
    </source>
</evidence>
<proteinExistence type="predicted"/>
<gene>
    <name evidence="3" type="ORF">J2R62_13305</name>
</gene>
<dbReference type="Pfam" id="PF00571">
    <property type="entry name" value="CBS"/>
    <property type="match status" value="2"/>
</dbReference>
<dbReference type="CDD" id="cd04629">
    <property type="entry name" value="CBS_pair_bac"/>
    <property type="match status" value="1"/>
</dbReference>
<feature type="domain" description="CBS" evidence="2">
    <location>
        <begin position="110"/>
        <end position="165"/>
    </location>
</feature>
<dbReference type="InterPro" id="IPR051257">
    <property type="entry name" value="Diverse_CBS-Domain"/>
</dbReference>
<dbReference type="SUPFAM" id="SSF54631">
    <property type="entry name" value="CBS-domain pair"/>
    <property type="match status" value="1"/>
</dbReference>
<dbReference type="InterPro" id="IPR046342">
    <property type="entry name" value="CBS_dom_sf"/>
</dbReference>
<evidence type="ECO:0000313" key="3">
    <source>
        <dbReference type="EMBL" id="MBO1109173.1"/>
    </source>
</evidence>
<comment type="caution">
    <text evidence="3">The sequence shown here is derived from an EMBL/GenBank/DDBJ whole genome shotgun (WGS) entry which is preliminary data.</text>
</comment>